<comment type="caution">
    <text evidence="2">The sequence shown here is derived from an EMBL/GenBank/DDBJ whole genome shotgun (WGS) entry which is preliminary data.</text>
</comment>
<sequence length="165" mass="18856">MAERAFQIHFLADFPHESDLIAQWYFDEWAYTVPGVTPTQVREKVLLKANSRHAFPLSLVVHDENNDLVAVAELKIRENIHFPEYEHWLGGVYVDASSRGKGYAAALVVRAQNHVFQLGIPKLFLQCEPHNEALYLKYGFRPLHNASHNGVQTIIMVWESSELSS</sequence>
<protein>
    <submittedName>
        <fullName evidence="2">Acetyltransferase</fullName>
    </submittedName>
</protein>
<keyword evidence="2" id="KW-0808">Transferase</keyword>
<dbReference type="CDD" id="cd04301">
    <property type="entry name" value="NAT_SF"/>
    <property type="match status" value="1"/>
</dbReference>
<dbReference type="Pfam" id="PF00583">
    <property type="entry name" value="Acetyltransf_1"/>
    <property type="match status" value="1"/>
</dbReference>
<dbReference type="PATRIC" id="fig|1229493.5.peg.5743"/>
<evidence type="ECO:0000313" key="2">
    <source>
        <dbReference type="EMBL" id="KIF54387.1"/>
    </source>
</evidence>
<name>A0A0C1WDH9_9VIBR</name>
<evidence type="ECO:0000313" key="3">
    <source>
        <dbReference type="Proteomes" id="UP000031586"/>
    </source>
</evidence>
<organism evidence="2 3">
    <name type="scientific">Vibrio owensii CAIM 1854 = LMG 25443</name>
    <dbReference type="NCBI Taxonomy" id="1229493"/>
    <lineage>
        <taxon>Bacteria</taxon>
        <taxon>Pseudomonadati</taxon>
        <taxon>Pseudomonadota</taxon>
        <taxon>Gammaproteobacteria</taxon>
        <taxon>Vibrionales</taxon>
        <taxon>Vibrionaceae</taxon>
        <taxon>Vibrio</taxon>
    </lineage>
</organism>
<accession>A0A0C1WDH9</accession>
<proteinExistence type="predicted"/>
<dbReference type="GO" id="GO:0016747">
    <property type="term" value="F:acyltransferase activity, transferring groups other than amino-acyl groups"/>
    <property type="evidence" value="ECO:0007669"/>
    <property type="project" value="InterPro"/>
</dbReference>
<dbReference type="InterPro" id="IPR016181">
    <property type="entry name" value="Acyl_CoA_acyltransferase"/>
</dbReference>
<dbReference type="PROSITE" id="PS51186">
    <property type="entry name" value="GNAT"/>
    <property type="match status" value="1"/>
</dbReference>
<evidence type="ECO:0000259" key="1">
    <source>
        <dbReference type="PROSITE" id="PS51186"/>
    </source>
</evidence>
<dbReference type="Gene3D" id="3.40.630.30">
    <property type="match status" value="1"/>
</dbReference>
<reference evidence="2 3" key="1">
    <citation type="submission" date="2014-07" db="EMBL/GenBank/DDBJ databases">
        <title>Unique and conserved regions in Vibrio harveyi and related species in comparison with the shrimp pathogen Vibrio harveyi CAIM 1792.</title>
        <authorList>
            <person name="Espinoza-Valles I."/>
            <person name="Vora G."/>
            <person name="Leekitcharoenphon P."/>
            <person name="Ussery D."/>
            <person name="Hoj L."/>
            <person name="Gomez-Gil B."/>
        </authorList>
    </citation>
    <scope>NUCLEOTIDE SEQUENCE [LARGE SCALE GENOMIC DNA]</scope>
    <source>
        <strain evidence="3">CAIM 1854 / LMG 25443</strain>
    </source>
</reference>
<feature type="domain" description="N-acetyltransferase" evidence="1">
    <location>
        <begin position="8"/>
        <end position="164"/>
    </location>
</feature>
<dbReference type="EMBL" id="JPRD01000008">
    <property type="protein sequence ID" value="KIF54387.1"/>
    <property type="molecule type" value="Genomic_DNA"/>
</dbReference>
<dbReference type="AlphaFoldDB" id="A0A0C1WDH9"/>
<dbReference type="InterPro" id="IPR000182">
    <property type="entry name" value="GNAT_dom"/>
</dbReference>
<gene>
    <name evidence="2" type="ORF">H735_04115</name>
</gene>
<dbReference type="SUPFAM" id="SSF55729">
    <property type="entry name" value="Acyl-CoA N-acyltransferases (Nat)"/>
    <property type="match status" value="1"/>
</dbReference>
<dbReference type="Proteomes" id="UP000031586">
    <property type="component" value="Unassembled WGS sequence"/>
</dbReference>